<reference evidence="2 3" key="1">
    <citation type="submission" date="2019-12" db="EMBL/GenBank/DDBJ databases">
        <title>Whole genome shotgun sequence of Streptomyces tubercidicus NBRC 13090.</title>
        <authorList>
            <person name="Ichikawa N."/>
            <person name="Kimura A."/>
            <person name="Kitahashi Y."/>
            <person name="Komaki H."/>
            <person name="Tamura T."/>
        </authorList>
    </citation>
    <scope>NUCLEOTIDE SEQUENCE [LARGE SCALE GENOMIC DNA]</scope>
    <source>
        <strain evidence="2 3">NBRC 13090</strain>
    </source>
</reference>
<feature type="transmembrane region" description="Helical" evidence="1">
    <location>
        <begin position="189"/>
        <end position="209"/>
    </location>
</feature>
<comment type="caution">
    <text evidence="2">The sequence shown here is derived from an EMBL/GenBank/DDBJ whole genome shotgun (WGS) entry which is preliminary data.</text>
</comment>
<name>A0A640UNZ1_9ACTN</name>
<feature type="transmembrane region" description="Helical" evidence="1">
    <location>
        <begin position="276"/>
        <end position="295"/>
    </location>
</feature>
<feature type="transmembrane region" description="Helical" evidence="1">
    <location>
        <begin position="384"/>
        <end position="403"/>
    </location>
</feature>
<organism evidence="2 3">
    <name type="scientific">Streptomyces tubercidicus</name>
    <dbReference type="NCBI Taxonomy" id="47759"/>
    <lineage>
        <taxon>Bacteria</taxon>
        <taxon>Bacillati</taxon>
        <taxon>Actinomycetota</taxon>
        <taxon>Actinomycetes</taxon>
        <taxon>Kitasatosporales</taxon>
        <taxon>Streptomycetaceae</taxon>
        <taxon>Streptomyces</taxon>
    </lineage>
</organism>
<accession>A0A640UNZ1</accession>
<dbReference type="EMBL" id="BLIR01000001">
    <property type="protein sequence ID" value="GFE37210.1"/>
    <property type="molecule type" value="Genomic_DNA"/>
</dbReference>
<gene>
    <name evidence="2" type="ORF">Stube_18830</name>
</gene>
<feature type="transmembrane region" description="Helical" evidence="1">
    <location>
        <begin position="351"/>
        <end position="372"/>
    </location>
</feature>
<feature type="transmembrane region" description="Helical" evidence="1">
    <location>
        <begin position="246"/>
        <end position="264"/>
    </location>
</feature>
<evidence type="ECO:0000313" key="2">
    <source>
        <dbReference type="EMBL" id="GFE37210.1"/>
    </source>
</evidence>
<proteinExistence type="predicted"/>
<keyword evidence="1" id="KW-0812">Transmembrane</keyword>
<feature type="transmembrane region" description="Helical" evidence="1">
    <location>
        <begin position="307"/>
        <end position="331"/>
    </location>
</feature>
<keyword evidence="1" id="KW-1133">Transmembrane helix</keyword>
<feature type="transmembrane region" description="Helical" evidence="1">
    <location>
        <begin position="215"/>
        <end position="234"/>
    </location>
</feature>
<keyword evidence="3" id="KW-1185">Reference proteome</keyword>
<dbReference type="Proteomes" id="UP000431826">
    <property type="component" value="Unassembled WGS sequence"/>
</dbReference>
<dbReference type="GeneID" id="96283025"/>
<sequence>MSSGGFDRRVRLVVEFHGDVTDRELLDETLAERCWPVVRELAPEERAHFAEPTAPGTFLWVEARLKGARRGAERAAAGELTAWRSLRALDVRVHHAKACAVGEDPHTLWAVHRTPAHECLRGRLAVLTGIRDTGHVVGAATRDRAREAARAVLGPDGPGPETPPLDVRLGWTDTEPTADPPTPGAGPGAAPFVLTVLMALFAGLALSAAGPMSAYAALAAVAACGTVALSGWLLHRVSHPERQRGARAIGSAVAAVTTLTGWLLGTVSGDPARGLWISLFLAVAALLAGGIRALVRQWSSPREALQWVVPLVASLALTLTPALGGVVHWLYLAPFGLTPDDVDVPAVRRVIAAFSFLPVLPAWLVVAALWGYAKHFHQVVTHRWMPVTAIALIGVFCTLLPLLQVSLHAARAGERAWHRAAGDQAPGAYYGIEPQLACIEPLKPRIAAEGGVLVPRRPYLLLGSAGGTLALWDVRRRLPLKVPSGDVTSVPVGDHSFRCSVSGPQAGTGK</sequence>
<evidence type="ECO:0000313" key="3">
    <source>
        <dbReference type="Proteomes" id="UP000431826"/>
    </source>
</evidence>
<dbReference type="RefSeq" id="WP_159743329.1">
    <property type="nucleotide sequence ID" value="NZ_BLIR01000001.1"/>
</dbReference>
<keyword evidence="1" id="KW-0472">Membrane</keyword>
<dbReference type="AlphaFoldDB" id="A0A640UNZ1"/>
<dbReference type="OrthoDB" id="4211751at2"/>
<evidence type="ECO:0000256" key="1">
    <source>
        <dbReference type="SAM" id="Phobius"/>
    </source>
</evidence>
<protein>
    <submittedName>
        <fullName evidence="2">Uncharacterized protein</fullName>
    </submittedName>
</protein>